<dbReference type="eggNOG" id="COG0784">
    <property type="taxonomic scope" value="Bacteria"/>
</dbReference>
<dbReference type="AlphaFoldDB" id="V4RGR9"/>
<dbReference type="STRING" id="631454.N177_1868"/>
<proteinExistence type="predicted"/>
<evidence type="ECO:0000256" key="1">
    <source>
        <dbReference type="PROSITE-ProRule" id="PRU00169"/>
    </source>
</evidence>
<reference evidence="3 4" key="1">
    <citation type="journal article" date="2014" name="Genome Announc.">
        <title>Draft Genome Sequence of Lutibaculum baratangense Strain AMV1T, Isolated from a Mud Volcano in Andamans, India.</title>
        <authorList>
            <person name="Singh A."/>
            <person name="Sreenivas A."/>
            <person name="Sathyanarayana Reddy G."/>
            <person name="Pinnaka A.K."/>
            <person name="Shivaji S."/>
        </authorList>
    </citation>
    <scope>NUCLEOTIDE SEQUENCE [LARGE SCALE GENOMIC DNA]</scope>
    <source>
        <strain evidence="3 4">AMV1</strain>
    </source>
</reference>
<name>V4RGR9_9HYPH</name>
<keyword evidence="1" id="KW-0597">Phosphoprotein</keyword>
<keyword evidence="4" id="KW-1185">Reference proteome</keyword>
<organism evidence="3 4">
    <name type="scientific">Lutibaculum baratangense AMV1</name>
    <dbReference type="NCBI Taxonomy" id="631454"/>
    <lineage>
        <taxon>Bacteria</taxon>
        <taxon>Pseudomonadati</taxon>
        <taxon>Pseudomonadota</taxon>
        <taxon>Alphaproteobacteria</taxon>
        <taxon>Hyphomicrobiales</taxon>
        <taxon>Tepidamorphaceae</taxon>
        <taxon>Lutibaculum</taxon>
    </lineage>
</organism>
<dbReference type="PROSITE" id="PS50110">
    <property type="entry name" value="RESPONSE_REGULATORY"/>
    <property type="match status" value="1"/>
</dbReference>
<dbReference type="InterPro" id="IPR001789">
    <property type="entry name" value="Sig_transdc_resp-reg_receiver"/>
</dbReference>
<evidence type="ECO:0000313" key="3">
    <source>
        <dbReference type="EMBL" id="ESR25351.1"/>
    </source>
</evidence>
<gene>
    <name evidence="3" type="ORF">N177_1868</name>
</gene>
<dbReference type="Gene3D" id="3.40.50.2300">
    <property type="match status" value="1"/>
</dbReference>
<evidence type="ECO:0000259" key="2">
    <source>
        <dbReference type="PROSITE" id="PS50110"/>
    </source>
</evidence>
<dbReference type="Pfam" id="PF00072">
    <property type="entry name" value="Response_reg"/>
    <property type="match status" value="1"/>
</dbReference>
<dbReference type="EMBL" id="AWXZ01000023">
    <property type="protein sequence ID" value="ESR25351.1"/>
    <property type="molecule type" value="Genomic_DNA"/>
</dbReference>
<feature type="domain" description="Response regulatory" evidence="2">
    <location>
        <begin position="9"/>
        <end position="121"/>
    </location>
</feature>
<evidence type="ECO:0000313" key="4">
    <source>
        <dbReference type="Proteomes" id="UP000017819"/>
    </source>
</evidence>
<comment type="caution">
    <text evidence="3">The sequence shown here is derived from an EMBL/GenBank/DDBJ whole genome shotgun (WGS) entry which is preliminary data.</text>
</comment>
<dbReference type="SUPFAM" id="SSF52172">
    <property type="entry name" value="CheY-like"/>
    <property type="match status" value="1"/>
</dbReference>
<accession>V4RGR9</accession>
<dbReference type="GO" id="GO:0000160">
    <property type="term" value="P:phosphorelay signal transduction system"/>
    <property type="evidence" value="ECO:0007669"/>
    <property type="project" value="InterPro"/>
</dbReference>
<sequence length="125" mass="13315">MNMSLGGKRVLVVEDEMLLALDLEEGLRDAGCEVIGPAGSVRSALRLAQNSDIDVAILDVNLAGERVFPVAQVLSERGIPFVFATAYAGSDELYPAEVRDVPRLAKPYTVGQAVETLDRMVGTPG</sequence>
<dbReference type="Proteomes" id="UP000017819">
    <property type="component" value="Unassembled WGS sequence"/>
</dbReference>
<dbReference type="SMART" id="SM00448">
    <property type="entry name" value="REC"/>
    <property type="match status" value="1"/>
</dbReference>
<protein>
    <submittedName>
        <fullName evidence="3">Putative two-component system response regulator</fullName>
    </submittedName>
</protein>
<feature type="modified residue" description="4-aspartylphosphate" evidence="1">
    <location>
        <position position="59"/>
    </location>
</feature>
<dbReference type="InterPro" id="IPR011006">
    <property type="entry name" value="CheY-like_superfamily"/>
</dbReference>